<evidence type="ECO:0000313" key="2">
    <source>
        <dbReference type="EMBL" id="MCQ8103087.1"/>
    </source>
</evidence>
<keyword evidence="3" id="KW-1185">Reference proteome</keyword>
<dbReference type="EMBL" id="JANIBJ010000004">
    <property type="protein sequence ID" value="MCQ8103087.1"/>
    <property type="molecule type" value="Genomic_DNA"/>
</dbReference>
<name>A0ABT1TCA1_9GAMM</name>
<proteinExistence type="predicted"/>
<dbReference type="SUPFAM" id="SSF53448">
    <property type="entry name" value="Nucleotide-diphospho-sugar transferases"/>
    <property type="match status" value="1"/>
</dbReference>
<dbReference type="Gene3D" id="3.90.550.10">
    <property type="entry name" value="Spore Coat Polysaccharide Biosynthesis Protein SpsA, Chain A"/>
    <property type="match status" value="1"/>
</dbReference>
<comment type="caution">
    <text evidence="2">The sequence shown here is derived from an EMBL/GenBank/DDBJ whole genome shotgun (WGS) entry which is preliminary data.</text>
</comment>
<dbReference type="RefSeq" id="WP_256600755.1">
    <property type="nucleotide sequence ID" value="NZ_JANIBJ010000004.1"/>
</dbReference>
<dbReference type="PANTHER" id="PTHR43685:SF2">
    <property type="entry name" value="GLYCOSYLTRANSFERASE 2-LIKE DOMAIN-CONTAINING PROTEIN"/>
    <property type="match status" value="1"/>
</dbReference>
<sequence length="304" mass="34736">MTSLRNISVLLSTYNGSRYLNYQLDSLINQTYPDLNILVRDDGSTDSTLEILKAEKAKTKLDVLGNHNNLGVTGSFFELLRHAASTDTEYVAFCDQDDVWLPTKIEAAISALSSFSDTPSLYCSRQEFVDEHLNHLGFSSIPKKMGFGNALFENIAVGCTMVLNRKAVDLLCKQRLPNEVYVHDWWCFLVLSCFGKIIFDDRALIKYRQHSGNAIGASSSYLGILKRKLDRLFNGKLWISEQATVFYSLFADRLSPNDRTLVELLLKAKSSFWHRLVLAFSRNIWRQKFLDNLILRLVILLNRF</sequence>
<feature type="domain" description="Glycosyltransferase 2-like" evidence="1">
    <location>
        <begin position="8"/>
        <end position="150"/>
    </location>
</feature>
<gene>
    <name evidence="2" type="ORF">NP590_03115</name>
</gene>
<dbReference type="PANTHER" id="PTHR43685">
    <property type="entry name" value="GLYCOSYLTRANSFERASE"/>
    <property type="match status" value="1"/>
</dbReference>
<evidence type="ECO:0000259" key="1">
    <source>
        <dbReference type="Pfam" id="PF00535"/>
    </source>
</evidence>
<protein>
    <submittedName>
        <fullName evidence="2">Glycosyltransferase family 2 protein</fullName>
    </submittedName>
</protein>
<dbReference type="InterPro" id="IPR029044">
    <property type="entry name" value="Nucleotide-diphossugar_trans"/>
</dbReference>
<dbReference type="CDD" id="cd04196">
    <property type="entry name" value="GT_2_like_d"/>
    <property type="match status" value="1"/>
</dbReference>
<dbReference type="InterPro" id="IPR001173">
    <property type="entry name" value="Glyco_trans_2-like"/>
</dbReference>
<dbReference type="Proteomes" id="UP001524499">
    <property type="component" value="Unassembled WGS sequence"/>
</dbReference>
<dbReference type="Pfam" id="PF00535">
    <property type="entry name" value="Glycos_transf_2"/>
    <property type="match status" value="1"/>
</dbReference>
<accession>A0ABT1TCA1</accession>
<reference evidence="2 3" key="1">
    <citation type="submission" date="2022-07" db="EMBL/GenBank/DDBJ databases">
        <title>Methylomonas rivi sp. nov., Methylomonas rosea sp. nov., Methylomonas aureus sp. nov. and Methylomonas subterranea sp. nov., four novel methanotrophs isolated from a freshwater creek and the deep terrestrial subsurface.</title>
        <authorList>
            <person name="Abin C."/>
            <person name="Sankaranarayanan K."/>
            <person name="Garner C."/>
            <person name="Sindelar R."/>
            <person name="Kotary K."/>
            <person name="Garner R."/>
            <person name="Barclay S."/>
            <person name="Lawson P."/>
            <person name="Krumholz L."/>
        </authorList>
    </citation>
    <scope>NUCLEOTIDE SEQUENCE [LARGE SCALE GENOMIC DNA]</scope>
    <source>
        <strain evidence="2 3">SURF-2</strain>
    </source>
</reference>
<dbReference type="InterPro" id="IPR050834">
    <property type="entry name" value="Glycosyltransf_2"/>
</dbReference>
<organism evidence="2 3">
    <name type="scientific">Methylomonas subterranea</name>
    <dbReference type="NCBI Taxonomy" id="2952225"/>
    <lineage>
        <taxon>Bacteria</taxon>
        <taxon>Pseudomonadati</taxon>
        <taxon>Pseudomonadota</taxon>
        <taxon>Gammaproteobacteria</taxon>
        <taxon>Methylococcales</taxon>
        <taxon>Methylococcaceae</taxon>
        <taxon>Methylomonas</taxon>
    </lineage>
</organism>
<evidence type="ECO:0000313" key="3">
    <source>
        <dbReference type="Proteomes" id="UP001524499"/>
    </source>
</evidence>